<protein>
    <submittedName>
        <fullName evidence="2">Uncharacterized protein</fullName>
    </submittedName>
</protein>
<dbReference type="AlphaFoldDB" id="A0A8J4F8E4"/>
<dbReference type="Proteomes" id="UP000747399">
    <property type="component" value="Unassembled WGS sequence"/>
</dbReference>
<evidence type="ECO:0000256" key="1">
    <source>
        <dbReference type="SAM" id="MobiDB-lite"/>
    </source>
</evidence>
<evidence type="ECO:0000313" key="3">
    <source>
        <dbReference type="Proteomes" id="UP000747399"/>
    </source>
</evidence>
<keyword evidence="3" id="KW-1185">Reference proteome</keyword>
<gene>
    <name evidence="2" type="ORF">Vafri_18398</name>
</gene>
<reference evidence="2" key="1">
    <citation type="journal article" date="2021" name="Proc. Natl. Acad. Sci. U.S.A.">
        <title>Three genomes in the algal genus Volvox reveal the fate of a haploid sex-determining region after a transition to homothallism.</title>
        <authorList>
            <person name="Yamamoto K."/>
            <person name="Hamaji T."/>
            <person name="Kawai-Toyooka H."/>
            <person name="Matsuzaki R."/>
            <person name="Takahashi F."/>
            <person name="Nishimura Y."/>
            <person name="Kawachi M."/>
            <person name="Noguchi H."/>
            <person name="Minakuchi Y."/>
            <person name="Umen J.G."/>
            <person name="Toyoda A."/>
            <person name="Nozaki H."/>
        </authorList>
    </citation>
    <scope>NUCLEOTIDE SEQUENCE</scope>
    <source>
        <strain evidence="2">NIES-3780</strain>
    </source>
</reference>
<feature type="compositionally biased region" description="Polar residues" evidence="1">
    <location>
        <begin position="116"/>
        <end position="133"/>
    </location>
</feature>
<organism evidence="2 3">
    <name type="scientific">Volvox africanus</name>
    <dbReference type="NCBI Taxonomy" id="51714"/>
    <lineage>
        <taxon>Eukaryota</taxon>
        <taxon>Viridiplantae</taxon>
        <taxon>Chlorophyta</taxon>
        <taxon>core chlorophytes</taxon>
        <taxon>Chlorophyceae</taxon>
        <taxon>CS clade</taxon>
        <taxon>Chlamydomonadales</taxon>
        <taxon>Volvocaceae</taxon>
        <taxon>Volvox</taxon>
    </lineage>
</organism>
<sequence length="159" mass="17164">MRGHIVEAPGMQWHQHCSALQICCTPSPNILADLPATAPPLCEVRPTEKSRPCLPSVKFACISPSLTPPLVLNKPLPVSQVHGPFWSPGPPSSVSLPGCVLMDAEKAARARAASMRTRQYTPVDLTQSSSTPMTDEESAAPLDSSCRPNRMRPWEGREG</sequence>
<evidence type="ECO:0000313" key="2">
    <source>
        <dbReference type="EMBL" id="GIL64498.1"/>
    </source>
</evidence>
<accession>A0A8J4F8E4</accession>
<feature type="region of interest" description="Disordered" evidence="1">
    <location>
        <begin position="112"/>
        <end position="159"/>
    </location>
</feature>
<dbReference type="EMBL" id="BNCO01000067">
    <property type="protein sequence ID" value="GIL64498.1"/>
    <property type="molecule type" value="Genomic_DNA"/>
</dbReference>
<feature type="non-terminal residue" evidence="2">
    <location>
        <position position="159"/>
    </location>
</feature>
<proteinExistence type="predicted"/>
<name>A0A8J4F8E4_9CHLO</name>
<comment type="caution">
    <text evidence="2">The sequence shown here is derived from an EMBL/GenBank/DDBJ whole genome shotgun (WGS) entry which is preliminary data.</text>
</comment>